<dbReference type="NCBIfam" id="TIGR02799">
    <property type="entry name" value="thio_ybgC"/>
    <property type="match status" value="1"/>
</dbReference>
<dbReference type="FunFam" id="3.10.129.10:FF:000004">
    <property type="entry name" value="Tol-pal system-associated acyl-CoA thioesterase"/>
    <property type="match status" value="1"/>
</dbReference>
<evidence type="ECO:0000256" key="2">
    <source>
        <dbReference type="ARBA" id="ARBA00022801"/>
    </source>
</evidence>
<dbReference type="RefSeq" id="WP_276661208.1">
    <property type="nucleotide sequence ID" value="NZ_SSFD01000316.1"/>
</dbReference>
<dbReference type="NCBIfam" id="TIGR00051">
    <property type="entry name" value="YbgC/FadM family acyl-CoA thioesterase"/>
    <property type="match status" value="1"/>
</dbReference>
<sequence length="150" mass="16514">MQPKTVSDAGGESLPASSRFSLSVRVYYEDTDAGGVVYYANYLKFCERTRTEWLRALGVAQHALLDEQGVGFVVRSVQADYLAPARLDDALELSARIASRRRASLVFDHEIRRGGELLFTAQVLVACVDMRRMKPAALPASLHALLESPA</sequence>
<protein>
    <submittedName>
        <fullName evidence="3">Tol-pal system-associated acyl-CoA thioesterase</fullName>
    </submittedName>
</protein>
<name>A0A5C7SA67_THASP</name>
<dbReference type="SUPFAM" id="SSF54637">
    <property type="entry name" value="Thioesterase/thiol ester dehydrase-isomerase"/>
    <property type="match status" value="1"/>
</dbReference>
<dbReference type="Proteomes" id="UP000321192">
    <property type="component" value="Unassembled WGS sequence"/>
</dbReference>
<accession>A0A5C7SA67</accession>
<dbReference type="InterPro" id="IPR029069">
    <property type="entry name" value="HotDog_dom_sf"/>
</dbReference>
<dbReference type="PANTHER" id="PTHR31793:SF37">
    <property type="entry name" value="ACYL-COA THIOESTER HYDROLASE YBGC"/>
    <property type="match status" value="1"/>
</dbReference>
<dbReference type="Pfam" id="PF13279">
    <property type="entry name" value="4HBT_2"/>
    <property type="match status" value="1"/>
</dbReference>
<proteinExistence type="inferred from homology"/>
<dbReference type="EMBL" id="SSFD01000316">
    <property type="protein sequence ID" value="TXH80259.1"/>
    <property type="molecule type" value="Genomic_DNA"/>
</dbReference>
<dbReference type="CDD" id="cd00586">
    <property type="entry name" value="4HBT"/>
    <property type="match status" value="1"/>
</dbReference>
<dbReference type="InterPro" id="IPR006684">
    <property type="entry name" value="YbgC/YbaW"/>
</dbReference>
<gene>
    <name evidence="3" type="primary">ybgC</name>
    <name evidence="3" type="ORF">E6Q80_18880</name>
</gene>
<dbReference type="PIRSF" id="PIRSF003230">
    <property type="entry name" value="YbgC"/>
    <property type="match status" value="1"/>
</dbReference>
<dbReference type="PANTHER" id="PTHR31793">
    <property type="entry name" value="4-HYDROXYBENZOYL-COA THIOESTERASE FAMILY MEMBER"/>
    <property type="match status" value="1"/>
</dbReference>
<dbReference type="InterPro" id="IPR014166">
    <property type="entry name" value="Tol-Pal_acyl-CoA_thioesterase"/>
</dbReference>
<dbReference type="Gene3D" id="3.10.129.10">
    <property type="entry name" value="Hotdog Thioesterase"/>
    <property type="match status" value="1"/>
</dbReference>
<keyword evidence="2" id="KW-0378">Hydrolase</keyword>
<dbReference type="InterPro" id="IPR050563">
    <property type="entry name" value="4-hydroxybenzoyl-CoA_TE"/>
</dbReference>
<comment type="similarity">
    <text evidence="1">Belongs to the 4-hydroxybenzoyl-CoA thioesterase family.</text>
</comment>
<organism evidence="3 4">
    <name type="scientific">Thauera aminoaromatica</name>
    <dbReference type="NCBI Taxonomy" id="164330"/>
    <lineage>
        <taxon>Bacteria</taxon>
        <taxon>Pseudomonadati</taxon>
        <taxon>Pseudomonadota</taxon>
        <taxon>Betaproteobacteria</taxon>
        <taxon>Rhodocyclales</taxon>
        <taxon>Zoogloeaceae</taxon>
        <taxon>Thauera</taxon>
    </lineage>
</organism>
<comment type="caution">
    <text evidence="3">The sequence shown here is derived from an EMBL/GenBank/DDBJ whole genome shotgun (WGS) entry which is preliminary data.</text>
</comment>
<evidence type="ECO:0000256" key="1">
    <source>
        <dbReference type="ARBA" id="ARBA00005953"/>
    </source>
</evidence>
<dbReference type="GO" id="GO:0047617">
    <property type="term" value="F:fatty acyl-CoA hydrolase activity"/>
    <property type="evidence" value="ECO:0007669"/>
    <property type="project" value="TreeGrafter"/>
</dbReference>
<reference evidence="3 4" key="1">
    <citation type="submission" date="2018-09" db="EMBL/GenBank/DDBJ databases">
        <title>Metagenome Assembled Genomes from an Advanced Water Purification Facility.</title>
        <authorList>
            <person name="Stamps B.W."/>
            <person name="Spear J.R."/>
        </authorList>
    </citation>
    <scope>NUCLEOTIDE SEQUENCE [LARGE SCALE GENOMIC DNA]</scope>
    <source>
        <strain evidence="3">Bin_27_1</strain>
    </source>
</reference>
<evidence type="ECO:0000313" key="3">
    <source>
        <dbReference type="EMBL" id="TXH80259.1"/>
    </source>
</evidence>
<dbReference type="AlphaFoldDB" id="A0A5C7SA67"/>
<evidence type="ECO:0000313" key="4">
    <source>
        <dbReference type="Proteomes" id="UP000321192"/>
    </source>
</evidence>